<name>A0A916JF99_9BACT</name>
<reference evidence="2" key="1">
    <citation type="submission" date="2021-04" db="EMBL/GenBank/DDBJ databases">
        <authorList>
            <person name="Rodrigo-Torres L."/>
            <person name="Arahal R. D."/>
            <person name="Lucena T."/>
        </authorList>
    </citation>
    <scope>NUCLEOTIDE SEQUENCE</scope>
    <source>
        <strain evidence="2">CECT 9275</strain>
    </source>
</reference>
<protein>
    <submittedName>
        <fullName evidence="2">Uncharacterized protein</fullName>
    </submittedName>
</protein>
<accession>A0A916JF99</accession>
<comment type="caution">
    <text evidence="2">The sequence shown here is derived from an EMBL/GenBank/DDBJ whole genome shotgun (WGS) entry which is preliminary data.</text>
</comment>
<dbReference type="Proteomes" id="UP000680038">
    <property type="component" value="Unassembled WGS sequence"/>
</dbReference>
<feature type="transmembrane region" description="Helical" evidence="1">
    <location>
        <begin position="51"/>
        <end position="70"/>
    </location>
</feature>
<keyword evidence="1" id="KW-1133">Transmembrane helix</keyword>
<evidence type="ECO:0000313" key="2">
    <source>
        <dbReference type="EMBL" id="CAG5009374.1"/>
    </source>
</evidence>
<proteinExistence type="predicted"/>
<dbReference type="AlphaFoldDB" id="A0A916JF99"/>
<dbReference type="EMBL" id="CAJRAF010000002">
    <property type="protein sequence ID" value="CAG5009374.1"/>
    <property type="molecule type" value="Genomic_DNA"/>
</dbReference>
<keyword evidence="1" id="KW-0812">Transmembrane</keyword>
<organism evidence="2 3">
    <name type="scientific">Dyadobacter helix</name>
    <dbReference type="NCBI Taxonomy" id="2822344"/>
    <lineage>
        <taxon>Bacteria</taxon>
        <taxon>Pseudomonadati</taxon>
        <taxon>Bacteroidota</taxon>
        <taxon>Cytophagia</taxon>
        <taxon>Cytophagales</taxon>
        <taxon>Spirosomataceae</taxon>
        <taxon>Dyadobacter</taxon>
    </lineage>
</organism>
<keyword evidence="3" id="KW-1185">Reference proteome</keyword>
<evidence type="ECO:0000313" key="3">
    <source>
        <dbReference type="Proteomes" id="UP000680038"/>
    </source>
</evidence>
<keyword evidence="1" id="KW-0472">Membrane</keyword>
<sequence>MDRNLSYDKNFTFYSLSFSSFLTLLRYIPFVKYKKSQRVCLPGFRFKLFHFLIYLPFSVLSNAAFFTGGLF</sequence>
<feature type="transmembrane region" description="Helical" evidence="1">
    <location>
        <begin position="12"/>
        <end position="30"/>
    </location>
</feature>
<evidence type="ECO:0000256" key="1">
    <source>
        <dbReference type="SAM" id="Phobius"/>
    </source>
</evidence>
<gene>
    <name evidence="2" type="ORF">DYBT9275_04482</name>
</gene>